<reference evidence="2 3" key="1">
    <citation type="submission" date="2008-02" db="EMBL/GenBank/DDBJ databases">
        <title>Complete sequence of Shewanella woodyi ATCC 51908.</title>
        <authorList>
            <consortium name="US DOE Joint Genome Institute"/>
            <person name="Copeland A."/>
            <person name="Lucas S."/>
            <person name="Lapidus A."/>
            <person name="Glavina del Rio T."/>
            <person name="Dalin E."/>
            <person name="Tice H."/>
            <person name="Bruce D."/>
            <person name="Goodwin L."/>
            <person name="Pitluck S."/>
            <person name="Sims D."/>
            <person name="Brettin T."/>
            <person name="Detter J.C."/>
            <person name="Han C."/>
            <person name="Kuske C.R."/>
            <person name="Schmutz J."/>
            <person name="Larimer F."/>
            <person name="Land M."/>
            <person name="Hauser L."/>
            <person name="Kyrpides N."/>
            <person name="Lykidis A."/>
            <person name="Zhao J.-S."/>
            <person name="Richardson P."/>
        </authorList>
    </citation>
    <scope>NUCLEOTIDE SEQUENCE [LARGE SCALE GENOMIC DNA]</scope>
    <source>
        <strain evidence="3">ATCC 51908 / MS32</strain>
    </source>
</reference>
<evidence type="ECO:0000313" key="3">
    <source>
        <dbReference type="Proteomes" id="UP000002168"/>
    </source>
</evidence>
<dbReference type="SUPFAM" id="SSF52266">
    <property type="entry name" value="SGNH hydrolase"/>
    <property type="match status" value="1"/>
</dbReference>
<dbReference type="EMBL" id="CP000961">
    <property type="protein sequence ID" value="ACA85959.1"/>
    <property type="molecule type" value="Genomic_DNA"/>
</dbReference>
<protein>
    <recommendedName>
        <fullName evidence="4">AlgX/AlgJ SGNH hydrolase-like domain-containing protein</fullName>
    </recommendedName>
</protein>
<dbReference type="HOGENOM" id="CLU_803848_0_0_6"/>
<keyword evidence="1" id="KW-1133">Transmembrane helix</keyword>
<proteinExistence type="predicted"/>
<feature type="transmembrane region" description="Helical" evidence="1">
    <location>
        <begin position="6"/>
        <end position="24"/>
    </location>
</feature>
<keyword evidence="1" id="KW-0472">Membrane</keyword>
<dbReference type="InterPro" id="IPR036514">
    <property type="entry name" value="SGNH_hydro_sf"/>
</dbReference>
<sequence length="345" mass="38577">MFTLKAILATVLISVVINGMLYFFQDERKVTNKLQLFHEGKDEFTALAVGTSHSIGFHFPSLGQKGINFYDGGGDIEEVVFKSGIIMDQAVNIGSIFVSVSPGTLHMSQNYGNNINRQLVVIKNLPLSYDVLLSTPSIVLPSLLEFLFPILEVKNEIKEKIDLSLASSKNLNGFSTDINRACLKPILTEVDKDALILGGYKLVTLLPNCLDSYAANTVTSHSSHIESTILSDVNMPSINVSRLSGMADEFKLRKVETRLILVVPPLTVEYYEDERIQKWISEHNKLLAELSKHPNIDVYDFHDFFHDEMADGSNDFFYDDDHLALPGAIKFSKALKQAMDEREGR</sequence>
<evidence type="ECO:0008006" key="4">
    <source>
        <dbReference type="Google" id="ProtNLM"/>
    </source>
</evidence>
<dbReference type="Proteomes" id="UP000002168">
    <property type="component" value="Chromosome"/>
</dbReference>
<evidence type="ECO:0000313" key="2">
    <source>
        <dbReference type="EMBL" id="ACA85959.1"/>
    </source>
</evidence>
<dbReference type="GO" id="GO:0016788">
    <property type="term" value="F:hydrolase activity, acting on ester bonds"/>
    <property type="evidence" value="ECO:0007669"/>
    <property type="project" value="UniProtKB-ARBA"/>
</dbReference>
<name>B1KMG1_SHEWM</name>
<organism evidence="2 3">
    <name type="scientific">Shewanella woodyi (strain ATCC 51908 / MS32)</name>
    <dbReference type="NCBI Taxonomy" id="392500"/>
    <lineage>
        <taxon>Bacteria</taxon>
        <taxon>Pseudomonadati</taxon>
        <taxon>Pseudomonadota</taxon>
        <taxon>Gammaproteobacteria</taxon>
        <taxon>Alteromonadales</taxon>
        <taxon>Shewanellaceae</taxon>
        <taxon>Shewanella</taxon>
    </lineage>
</organism>
<keyword evidence="1" id="KW-0812">Transmembrane</keyword>
<evidence type="ECO:0000256" key="1">
    <source>
        <dbReference type="SAM" id="Phobius"/>
    </source>
</evidence>
<dbReference type="KEGG" id="swd:Swoo_1674"/>
<accession>B1KMG1</accession>
<dbReference type="AlphaFoldDB" id="B1KMG1"/>
<dbReference type="Gene3D" id="3.40.50.1110">
    <property type="entry name" value="SGNH hydrolase"/>
    <property type="match status" value="1"/>
</dbReference>
<gene>
    <name evidence="2" type="ordered locus">Swoo_1674</name>
</gene>
<keyword evidence="3" id="KW-1185">Reference proteome</keyword>